<dbReference type="GO" id="GO:0043590">
    <property type="term" value="C:bacterial nucleoid"/>
    <property type="evidence" value="ECO:0007669"/>
    <property type="project" value="TreeGrafter"/>
</dbReference>
<dbReference type="GO" id="GO:0006302">
    <property type="term" value="P:double-strand break repair"/>
    <property type="evidence" value="ECO:0007669"/>
    <property type="project" value="TreeGrafter"/>
</dbReference>
<comment type="similarity">
    <text evidence="1">Belongs to the RecO family.</text>
</comment>
<evidence type="ECO:0000256" key="4">
    <source>
        <dbReference type="ARBA" id="ARBA00023172"/>
    </source>
</evidence>
<dbReference type="InterPro" id="IPR012340">
    <property type="entry name" value="NA-bd_OB-fold"/>
</dbReference>
<evidence type="ECO:0000256" key="5">
    <source>
        <dbReference type="ARBA" id="ARBA00023204"/>
    </source>
</evidence>
<dbReference type="EMBL" id="LAZR01000006">
    <property type="protein sequence ID" value="KKO09597.1"/>
    <property type="molecule type" value="Genomic_DNA"/>
</dbReference>
<dbReference type="SUPFAM" id="SSF57863">
    <property type="entry name" value="ArfGap/RecO-like zinc finger"/>
    <property type="match status" value="1"/>
</dbReference>
<dbReference type="Gene3D" id="2.40.50.140">
    <property type="entry name" value="Nucleic acid-binding proteins"/>
    <property type="match status" value="1"/>
</dbReference>
<accession>A0A0F9YBK3</accession>
<evidence type="ECO:0000313" key="8">
    <source>
        <dbReference type="EMBL" id="KKO09597.1"/>
    </source>
</evidence>
<evidence type="ECO:0000256" key="6">
    <source>
        <dbReference type="ARBA" id="ARBA00033409"/>
    </source>
</evidence>
<gene>
    <name evidence="8" type="ORF">LCGC14_0030900</name>
</gene>
<dbReference type="Gene3D" id="1.20.1440.120">
    <property type="entry name" value="Recombination protein O, C-terminal domain"/>
    <property type="match status" value="1"/>
</dbReference>
<reference evidence="8" key="1">
    <citation type="journal article" date="2015" name="Nature">
        <title>Complex archaea that bridge the gap between prokaryotes and eukaryotes.</title>
        <authorList>
            <person name="Spang A."/>
            <person name="Saw J.H."/>
            <person name="Jorgensen S.L."/>
            <person name="Zaremba-Niedzwiedzka K."/>
            <person name="Martijn J."/>
            <person name="Lind A.E."/>
            <person name="van Eijk R."/>
            <person name="Schleper C."/>
            <person name="Guy L."/>
            <person name="Ettema T.J."/>
        </authorList>
    </citation>
    <scope>NUCLEOTIDE SEQUENCE</scope>
</reference>
<sequence length="241" mass="26332">MNSPLSPAYVLHSRPYRDTSALVDLLSLHEGLQRVVWRGARGQRKGLTPQPFMPLLVATGGRGELKTVSQAEVAGAFSVLQGQGLFNGLYLNELLIRLLSPGDPQPILFAAYQQALERLAAAGPVEPILREFEWQLLDLLGYGFSLTVDAYGDPIEPAGRYVWQAEQGLIRIVGPELAAPGMTGAALLAMAARDWTLPQTLKAAKQLMRQSLAVHLGDRPLVSRQLFSQQSHPSRKETDSD</sequence>
<evidence type="ECO:0000259" key="7">
    <source>
        <dbReference type="Pfam" id="PF11967"/>
    </source>
</evidence>
<dbReference type="PANTHER" id="PTHR33991">
    <property type="entry name" value="DNA REPAIR PROTEIN RECO"/>
    <property type="match status" value="1"/>
</dbReference>
<evidence type="ECO:0000256" key="1">
    <source>
        <dbReference type="ARBA" id="ARBA00007452"/>
    </source>
</evidence>
<protein>
    <recommendedName>
        <fullName evidence="2">DNA repair protein RecO</fullName>
    </recommendedName>
    <alternativeName>
        <fullName evidence="6">Recombination protein O</fullName>
    </alternativeName>
</protein>
<dbReference type="PANTHER" id="PTHR33991:SF1">
    <property type="entry name" value="DNA REPAIR PROTEIN RECO"/>
    <property type="match status" value="1"/>
</dbReference>
<dbReference type="HAMAP" id="MF_00201">
    <property type="entry name" value="RecO"/>
    <property type="match status" value="1"/>
</dbReference>
<dbReference type="AlphaFoldDB" id="A0A0F9YBK3"/>
<comment type="caution">
    <text evidence="8">The sequence shown here is derived from an EMBL/GenBank/DDBJ whole genome shotgun (WGS) entry which is preliminary data.</text>
</comment>
<dbReference type="InterPro" id="IPR042242">
    <property type="entry name" value="RecO_C"/>
</dbReference>
<dbReference type="InterPro" id="IPR003717">
    <property type="entry name" value="RecO"/>
</dbReference>
<dbReference type="SUPFAM" id="SSF50249">
    <property type="entry name" value="Nucleic acid-binding proteins"/>
    <property type="match status" value="1"/>
</dbReference>
<name>A0A0F9YBK3_9ZZZZ</name>
<evidence type="ECO:0000256" key="3">
    <source>
        <dbReference type="ARBA" id="ARBA00022763"/>
    </source>
</evidence>
<feature type="domain" description="DNA replication/recombination mediator RecO N-terminal" evidence="7">
    <location>
        <begin position="6"/>
        <end position="76"/>
    </location>
</feature>
<proteinExistence type="inferred from homology"/>
<keyword evidence="5" id="KW-0234">DNA repair</keyword>
<dbReference type="Pfam" id="PF02565">
    <property type="entry name" value="RecO_C"/>
    <property type="match status" value="1"/>
</dbReference>
<dbReference type="Pfam" id="PF11967">
    <property type="entry name" value="RecO_N"/>
    <property type="match status" value="1"/>
</dbReference>
<organism evidence="8">
    <name type="scientific">marine sediment metagenome</name>
    <dbReference type="NCBI Taxonomy" id="412755"/>
    <lineage>
        <taxon>unclassified sequences</taxon>
        <taxon>metagenomes</taxon>
        <taxon>ecological metagenomes</taxon>
    </lineage>
</organism>
<keyword evidence="4" id="KW-0233">DNA recombination</keyword>
<dbReference type="NCBIfam" id="TIGR00613">
    <property type="entry name" value="reco"/>
    <property type="match status" value="1"/>
</dbReference>
<keyword evidence="3" id="KW-0227">DNA damage</keyword>
<evidence type="ECO:0000256" key="2">
    <source>
        <dbReference type="ARBA" id="ARBA00021310"/>
    </source>
</evidence>
<dbReference type="InterPro" id="IPR022572">
    <property type="entry name" value="DNA_rep/recomb_RecO_N"/>
</dbReference>
<dbReference type="GO" id="GO:0006310">
    <property type="term" value="P:DNA recombination"/>
    <property type="evidence" value="ECO:0007669"/>
    <property type="project" value="UniProtKB-KW"/>
</dbReference>
<dbReference type="InterPro" id="IPR037278">
    <property type="entry name" value="ARFGAP/RecO"/>
</dbReference>